<feature type="domain" description="Heterokaryon incompatibility" evidence="2">
    <location>
        <begin position="51"/>
        <end position="200"/>
    </location>
</feature>
<proteinExistence type="predicted"/>
<evidence type="ECO:0000313" key="3">
    <source>
        <dbReference type="EMBL" id="KAL1649577.1"/>
    </source>
</evidence>
<evidence type="ECO:0000313" key="4">
    <source>
        <dbReference type="Proteomes" id="UP001521184"/>
    </source>
</evidence>
<name>A0ABR3U1P4_9PEZI</name>
<dbReference type="PANTHER" id="PTHR24148">
    <property type="entry name" value="ANKYRIN REPEAT DOMAIN-CONTAINING PROTEIN 39 HOMOLOG-RELATED"/>
    <property type="match status" value="1"/>
</dbReference>
<protein>
    <recommendedName>
        <fullName evidence="2">Heterokaryon incompatibility domain-containing protein</fullName>
    </recommendedName>
</protein>
<dbReference type="InterPro" id="IPR052895">
    <property type="entry name" value="HetReg/Transcr_Mod"/>
</dbReference>
<reference evidence="3 4" key="1">
    <citation type="journal article" date="2023" name="Plant Dis.">
        <title>First Report of Diplodia intermedia Causing Canker and Dieback Diseases on Apple Trees in Canada.</title>
        <authorList>
            <person name="Ellouze W."/>
            <person name="Ilyukhin E."/>
            <person name="Sulman M."/>
            <person name="Ali S."/>
        </authorList>
    </citation>
    <scope>NUCLEOTIDE SEQUENCE [LARGE SCALE GENOMIC DNA]</scope>
    <source>
        <strain evidence="3 4">M45-28</strain>
    </source>
</reference>
<dbReference type="Pfam" id="PF06985">
    <property type="entry name" value="HET"/>
    <property type="match status" value="1"/>
</dbReference>
<evidence type="ECO:0000256" key="1">
    <source>
        <dbReference type="SAM" id="MobiDB-lite"/>
    </source>
</evidence>
<comment type="caution">
    <text evidence="3">The sequence shown here is derived from an EMBL/GenBank/DDBJ whole genome shotgun (WGS) entry which is preliminary data.</text>
</comment>
<dbReference type="EMBL" id="JAKEKT020000006">
    <property type="protein sequence ID" value="KAL1649577.1"/>
    <property type="molecule type" value="Genomic_DNA"/>
</dbReference>
<dbReference type="InterPro" id="IPR010730">
    <property type="entry name" value="HET"/>
</dbReference>
<feature type="region of interest" description="Disordered" evidence="1">
    <location>
        <begin position="1"/>
        <end position="20"/>
    </location>
</feature>
<organism evidence="3 4">
    <name type="scientific">Diplodia intermedia</name>
    <dbReference type="NCBI Taxonomy" id="856260"/>
    <lineage>
        <taxon>Eukaryota</taxon>
        <taxon>Fungi</taxon>
        <taxon>Dikarya</taxon>
        <taxon>Ascomycota</taxon>
        <taxon>Pezizomycotina</taxon>
        <taxon>Dothideomycetes</taxon>
        <taxon>Dothideomycetes incertae sedis</taxon>
        <taxon>Botryosphaeriales</taxon>
        <taxon>Botryosphaeriaceae</taxon>
        <taxon>Diplodia</taxon>
    </lineage>
</organism>
<accession>A0ABR3U1P4</accession>
<dbReference type="Proteomes" id="UP001521184">
    <property type="component" value="Unassembled WGS sequence"/>
</dbReference>
<evidence type="ECO:0000259" key="2">
    <source>
        <dbReference type="Pfam" id="PF06985"/>
    </source>
</evidence>
<dbReference type="PANTHER" id="PTHR24148:SF64">
    <property type="entry name" value="HETEROKARYON INCOMPATIBILITY DOMAIN-CONTAINING PROTEIN"/>
    <property type="match status" value="1"/>
</dbReference>
<sequence>MENEYPQTIQGLGSSEQSNKPTSIFPIRAFQTFNRLECELEHTTIDATAPYTAISYVWGAAADKATIICQGKPLQIPRNLLDALGQIRCHSASPQLLWADAICINQKDDGEKNVQVPLMRVIFGKADQVLIWLGHDEAESAKGVFGFATKVFNEFHGNSESARSVSHDNFNGGLQPSSIWHEFSTLFTQPWFWRLWCFQEVILARNAQVMWGEARVPWKHLGFTAGWIRGTGYEILQHFSMAGVYNASLMYSMSADTGAEPVSLLRLLMLTQRFNVTKSVDRIFALLGIPTTDADPDKGDFYMQTTYEKPHEAVYEDFARKVIDNSQALALLSAVQHGPHLSETTKSWVPQWDQHYTRIIASADFPTINFCASRRLSQTPPRLQDQHLVVHGLEVDTVSRLSDPMPERRILASEHSRIQALWTEITAPLQSYPGRSGDLISAFGRTLTAGKDWTGNSIREDDSSHAADFAAFARKNFAPEIVGNSPAVADLLLRRERGGGARGDVRRYAEALYGSFCRRRFFVTERGCIGIGPACVRDRDVVCVLSGAAVPFILRDTRQGSV</sequence>
<keyword evidence="4" id="KW-1185">Reference proteome</keyword>
<gene>
    <name evidence="3" type="ORF">SLS58_001634</name>
</gene>